<dbReference type="PRINTS" id="PR00992">
    <property type="entry name" value="ALARACEMASE"/>
</dbReference>
<comment type="pathway">
    <text evidence="5">Amino-acid biosynthesis; D-alanine biosynthesis; D-alanine from L-alanine: step 1/1.</text>
</comment>
<dbReference type="Proteomes" id="UP000295711">
    <property type="component" value="Unassembled WGS sequence"/>
</dbReference>
<evidence type="ECO:0000259" key="8">
    <source>
        <dbReference type="SMART" id="SM01005"/>
    </source>
</evidence>
<dbReference type="PANTHER" id="PTHR30511:SF0">
    <property type="entry name" value="ALANINE RACEMASE, CATABOLIC-RELATED"/>
    <property type="match status" value="1"/>
</dbReference>
<keyword evidence="10" id="KW-1185">Reference proteome</keyword>
<evidence type="ECO:0000256" key="5">
    <source>
        <dbReference type="HAMAP-Rule" id="MF_01201"/>
    </source>
</evidence>
<evidence type="ECO:0000256" key="1">
    <source>
        <dbReference type="ARBA" id="ARBA00000316"/>
    </source>
</evidence>
<feature type="binding site" evidence="5 7">
    <location>
        <position position="141"/>
    </location>
    <ligand>
        <name>substrate</name>
    </ligand>
</feature>
<feature type="binding site" evidence="5 7">
    <location>
        <position position="320"/>
    </location>
    <ligand>
        <name>substrate</name>
    </ligand>
</feature>
<gene>
    <name evidence="9" type="ORF">EV212_101234</name>
</gene>
<evidence type="ECO:0000313" key="10">
    <source>
        <dbReference type="Proteomes" id="UP000295711"/>
    </source>
</evidence>
<protein>
    <recommendedName>
        <fullName evidence="5">Alanine racemase</fullName>
        <ecNumber evidence="5">5.1.1.1</ecNumber>
    </recommendedName>
</protein>
<dbReference type="EC" id="5.1.1.1" evidence="5"/>
<dbReference type="GO" id="GO:0009252">
    <property type="term" value="P:peptidoglycan biosynthetic process"/>
    <property type="evidence" value="ECO:0007669"/>
    <property type="project" value="TreeGrafter"/>
</dbReference>
<dbReference type="RefSeq" id="WP_306812187.1">
    <property type="nucleotide sequence ID" value="NZ_JANKAQ010000002.1"/>
</dbReference>
<dbReference type="InterPro" id="IPR000821">
    <property type="entry name" value="Ala_racemase"/>
</dbReference>
<name>A0A4R2LL85_9FIRM</name>
<dbReference type="Gene3D" id="2.40.37.10">
    <property type="entry name" value="Lyase, Ornithine Decarboxylase, Chain A, domain 1"/>
    <property type="match status" value="1"/>
</dbReference>
<feature type="domain" description="Alanine racemase C-terminal" evidence="8">
    <location>
        <begin position="251"/>
        <end position="379"/>
    </location>
</feature>
<feature type="active site" description="Proton acceptor; specific for L-alanine" evidence="5">
    <location>
        <position position="272"/>
    </location>
</feature>
<comment type="catalytic activity">
    <reaction evidence="1 5">
        <text>L-alanine = D-alanine</text>
        <dbReference type="Rhea" id="RHEA:20249"/>
        <dbReference type="ChEBI" id="CHEBI:57416"/>
        <dbReference type="ChEBI" id="CHEBI:57972"/>
        <dbReference type="EC" id="5.1.1.1"/>
    </reaction>
</comment>
<dbReference type="InterPro" id="IPR001608">
    <property type="entry name" value="Ala_racemase_N"/>
</dbReference>
<comment type="similarity">
    <text evidence="5">Belongs to the alanine racemase family.</text>
</comment>
<comment type="caution">
    <text evidence="9">The sequence shown here is derived from an EMBL/GenBank/DDBJ whole genome shotgun (WGS) entry which is preliminary data.</text>
</comment>
<evidence type="ECO:0000256" key="6">
    <source>
        <dbReference type="PIRSR" id="PIRSR600821-50"/>
    </source>
</evidence>
<dbReference type="SUPFAM" id="SSF50621">
    <property type="entry name" value="Alanine racemase C-terminal domain-like"/>
    <property type="match status" value="1"/>
</dbReference>
<dbReference type="Pfam" id="PF00842">
    <property type="entry name" value="Ala_racemase_C"/>
    <property type="match status" value="1"/>
</dbReference>
<sequence>MNKSEMGSIYRIYAGIDLDALKYNVEGIKRCKAESAMLMGVIKANAYGHGAKVFAHELDRMGFDWFAVATVDEGIELRRDGIEQPILVLGYTCEAQYPDMVQWEITPTIYSLDMAKAFDAAAAKAGKVANIHIKIDTGMSRIGFLPGEESLDEIEKIHELRHLRIQGMFTHFACADMRDKTHVGHQIEKFHQMIDGVRQREIPVEIFHCSNSASIMELPSEHMNLVRAGIILYGLYPSNEMEEKRLPLKPVMSLYSHIVHVKEVPEGVTVGYGATYVTGRPTRIATVPVGYADGYPRSLSNRASVLLHGRRVPIIGRVCMDQFMVDVTDMPQVSVGDVVTLIGQDGEEILSVEEISEMAGSFNYEFVCDVSRRVPRVYIKNGKPVSVVNYLC</sequence>
<dbReference type="CDD" id="cd00430">
    <property type="entry name" value="PLPDE_III_AR"/>
    <property type="match status" value="1"/>
</dbReference>
<dbReference type="InterPro" id="IPR009006">
    <property type="entry name" value="Ala_racemase/Decarboxylase_C"/>
</dbReference>
<dbReference type="InterPro" id="IPR029066">
    <property type="entry name" value="PLP-binding_barrel"/>
</dbReference>
<dbReference type="NCBIfam" id="TIGR00492">
    <property type="entry name" value="alr"/>
    <property type="match status" value="1"/>
</dbReference>
<dbReference type="UniPathway" id="UPA00042">
    <property type="reaction ID" value="UER00497"/>
</dbReference>
<evidence type="ECO:0000256" key="7">
    <source>
        <dbReference type="PIRSR" id="PIRSR600821-52"/>
    </source>
</evidence>
<evidence type="ECO:0000256" key="4">
    <source>
        <dbReference type="ARBA" id="ARBA00023235"/>
    </source>
</evidence>
<comment type="cofactor">
    <cofactor evidence="2 5 6">
        <name>pyridoxal 5'-phosphate</name>
        <dbReference type="ChEBI" id="CHEBI:597326"/>
    </cofactor>
</comment>
<dbReference type="PANTHER" id="PTHR30511">
    <property type="entry name" value="ALANINE RACEMASE"/>
    <property type="match status" value="1"/>
</dbReference>
<dbReference type="Pfam" id="PF01168">
    <property type="entry name" value="Ala_racemase_N"/>
    <property type="match status" value="1"/>
</dbReference>
<dbReference type="GO" id="GO:0005829">
    <property type="term" value="C:cytosol"/>
    <property type="evidence" value="ECO:0007669"/>
    <property type="project" value="TreeGrafter"/>
</dbReference>
<dbReference type="GO" id="GO:0008784">
    <property type="term" value="F:alanine racemase activity"/>
    <property type="evidence" value="ECO:0007669"/>
    <property type="project" value="UniProtKB-UniRule"/>
</dbReference>
<dbReference type="PROSITE" id="PS00395">
    <property type="entry name" value="ALANINE_RACEMASE"/>
    <property type="match status" value="1"/>
</dbReference>
<dbReference type="GO" id="GO:0030170">
    <property type="term" value="F:pyridoxal phosphate binding"/>
    <property type="evidence" value="ECO:0007669"/>
    <property type="project" value="UniProtKB-UniRule"/>
</dbReference>
<dbReference type="HAMAP" id="MF_01201">
    <property type="entry name" value="Ala_racemase"/>
    <property type="match status" value="1"/>
</dbReference>
<accession>A0A4R2LL85</accession>
<dbReference type="FunFam" id="3.20.20.10:FF:000002">
    <property type="entry name" value="Alanine racemase"/>
    <property type="match status" value="1"/>
</dbReference>
<dbReference type="SMART" id="SM01005">
    <property type="entry name" value="Ala_racemase_C"/>
    <property type="match status" value="1"/>
</dbReference>
<comment type="function">
    <text evidence="5">Catalyzes the interconversion of L-alanine and D-alanine. May also act on other amino acids.</text>
</comment>
<proteinExistence type="inferred from homology"/>
<keyword evidence="3 5" id="KW-0663">Pyridoxal phosphate</keyword>
<feature type="modified residue" description="N6-(pyridoxal phosphate)lysine" evidence="5 6">
    <location>
        <position position="43"/>
    </location>
</feature>
<dbReference type="Gene3D" id="3.20.20.10">
    <property type="entry name" value="Alanine racemase"/>
    <property type="match status" value="1"/>
</dbReference>
<dbReference type="SUPFAM" id="SSF51419">
    <property type="entry name" value="PLP-binding barrel"/>
    <property type="match status" value="1"/>
</dbReference>
<evidence type="ECO:0000256" key="2">
    <source>
        <dbReference type="ARBA" id="ARBA00001933"/>
    </source>
</evidence>
<dbReference type="EMBL" id="SLXA01000001">
    <property type="protein sequence ID" value="TCO86447.1"/>
    <property type="molecule type" value="Genomic_DNA"/>
</dbReference>
<reference evidence="9 10" key="1">
    <citation type="submission" date="2019-03" db="EMBL/GenBank/DDBJ databases">
        <title>Genomic Encyclopedia of Type Strains, Phase IV (KMG-IV): sequencing the most valuable type-strain genomes for metagenomic binning, comparative biology and taxonomic classification.</title>
        <authorList>
            <person name="Goeker M."/>
        </authorList>
    </citation>
    <scope>NUCLEOTIDE SEQUENCE [LARGE SCALE GENOMIC DNA]</scope>
    <source>
        <strain evidence="9 10">DSM 28559</strain>
    </source>
</reference>
<evidence type="ECO:0000256" key="3">
    <source>
        <dbReference type="ARBA" id="ARBA00022898"/>
    </source>
</evidence>
<dbReference type="AlphaFoldDB" id="A0A4R2LL85"/>
<keyword evidence="4 5" id="KW-0413">Isomerase</keyword>
<dbReference type="InterPro" id="IPR011079">
    <property type="entry name" value="Ala_racemase_C"/>
</dbReference>
<evidence type="ECO:0000313" key="9">
    <source>
        <dbReference type="EMBL" id="TCO86447.1"/>
    </source>
</evidence>
<dbReference type="FunFam" id="2.40.37.10:FF:000006">
    <property type="entry name" value="Alanine racemase"/>
    <property type="match status" value="1"/>
</dbReference>
<organism evidence="9 10">
    <name type="scientific">Frisingicoccus caecimuris</name>
    <dbReference type="NCBI Taxonomy" id="1796636"/>
    <lineage>
        <taxon>Bacteria</taxon>
        <taxon>Bacillati</taxon>
        <taxon>Bacillota</taxon>
        <taxon>Clostridia</taxon>
        <taxon>Lachnospirales</taxon>
        <taxon>Lachnospiraceae</taxon>
        <taxon>Frisingicoccus</taxon>
    </lineage>
</organism>
<dbReference type="InterPro" id="IPR020622">
    <property type="entry name" value="Ala_racemase_pyridoxalP-BS"/>
</dbReference>
<dbReference type="GO" id="GO:0030632">
    <property type="term" value="P:D-alanine biosynthetic process"/>
    <property type="evidence" value="ECO:0007669"/>
    <property type="project" value="UniProtKB-UniRule"/>
</dbReference>
<feature type="active site" description="Proton acceptor; specific for D-alanine" evidence="5">
    <location>
        <position position="43"/>
    </location>
</feature>